<evidence type="ECO:0000313" key="2">
    <source>
        <dbReference type="Proteomes" id="UP001062846"/>
    </source>
</evidence>
<organism evidence="1 2">
    <name type="scientific">Rhododendron molle</name>
    <name type="common">Chinese azalea</name>
    <name type="synonym">Azalea mollis</name>
    <dbReference type="NCBI Taxonomy" id="49168"/>
    <lineage>
        <taxon>Eukaryota</taxon>
        <taxon>Viridiplantae</taxon>
        <taxon>Streptophyta</taxon>
        <taxon>Embryophyta</taxon>
        <taxon>Tracheophyta</taxon>
        <taxon>Spermatophyta</taxon>
        <taxon>Magnoliopsida</taxon>
        <taxon>eudicotyledons</taxon>
        <taxon>Gunneridae</taxon>
        <taxon>Pentapetalae</taxon>
        <taxon>asterids</taxon>
        <taxon>Ericales</taxon>
        <taxon>Ericaceae</taxon>
        <taxon>Ericoideae</taxon>
        <taxon>Rhodoreae</taxon>
        <taxon>Rhododendron</taxon>
    </lineage>
</organism>
<comment type="caution">
    <text evidence="1">The sequence shown here is derived from an EMBL/GenBank/DDBJ whole genome shotgun (WGS) entry which is preliminary data.</text>
</comment>
<accession>A0ACC0M8F8</accession>
<keyword evidence="2" id="KW-1185">Reference proteome</keyword>
<proteinExistence type="predicted"/>
<sequence length="96" mass="10462">MASSAIYRLLIFLSLLPFLPVSGASNITLSSSLTATTGENSSWISPSGDFAFGFRQVYNASIFLLAVWYDKLPDITIVWHANTLTPVQTGSKFISQ</sequence>
<dbReference type="Proteomes" id="UP001062846">
    <property type="component" value="Chromosome 10"/>
</dbReference>
<evidence type="ECO:0000313" key="1">
    <source>
        <dbReference type="EMBL" id="KAI8536841.1"/>
    </source>
</evidence>
<gene>
    <name evidence="1" type="ORF">RHMOL_Rhmol10G0287300</name>
</gene>
<reference evidence="1" key="1">
    <citation type="submission" date="2022-02" db="EMBL/GenBank/DDBJ databases">
        <title>Plant Genome Project.</title>
        <authorList>
            <person name="Zhang R.-G."/>
        </authorList>
    </citation>
    <scope>NUCLEOTIDE SEQUENCE</scope>
    <source>
        <strain evidence="1">AT1</strain>
    </source>
</reference>
<protein>
    <submittedName>
        <fullName evidence="1">Uncharacterized protein</fullName>
    </submittedName>
</protein>
<dbReference type="EMBL" id="CM046397">
    <property type="protein sequence ID" value="KAI8536841.1"/>
    <property type="molecule type" value="Genomic_DNA"/>
</dbReference>
<name>A0ACC0M8F8_RHOML</name>